<keyword evidence="2" id="KW-1185">Reference proteome</keyword>
<dbReference type="InterPro" id="IPR049039">
    <property type="entry name" value="RMD1-3_a_helical_rpt"/>
</dbReference>
<dbReference type="PANTHER" id="PTHR16056">
    <property type="entry name" value="REGULATOR OF MICROTUBULE DYNAMICS PROTEIN"/>
    <property type="match status" value="1"/>
</dbReference>
<protein>
    <submittedName>
        <fullName evidence="1">Regulator of microtubule dynamics protein 2</fullName>
    </submittedName>
</protein>
<name>A0AAV4WQE7_CAEEX</name>
<comment type="caution">
    <text evidence="1">The sequence shown here is derived from an EMBL/GenBank/DDBJ whole genome shotgun (WGS) entry which is preliminary data.</text>
</comment>
<gene>
    <name evidence="1" type="primary">rmdn2</name>
    <name evidence="1" type="ORF">CEXT_273181</name>
</gene>
<dbReference type="SUPFAM" id="SSF48452">
    <property type="entry name" value="TPR-like"/>
    <property type="match status" value="1"/>
</dbReference>
<dbReference type="PANTHER" id="PTHR16056:SF37">
    <property type="entry name" value="REGULATOR OF MICROTUBULE DYNAMICS PROTEIN 3-LIKE ISOFORM X1"/>
    <property type="match status" value="1"/>
</dbReference>
<dbReference type="GO" id="GO:0097431">
    <property type="term" value="C:mitotic spindle pole"/>
    <property type="evidence" value="ECO:0007669"/>
    <property type="project" value="TreeGrafter"/>
</dbReference>
<dbReference type="Gene3D" id="1.25.40.10">
    <property type="entry name" value="Tetratricopeptide repeat domain"/>
    <property type="match status" value="1"/>
</dbReference>
<evidence type="ECO:0000313" key="1">
    <source>
        <dbReference type="EMBL" id="GIY83929.1"/>
    </source>
</evidence>
<dbReference type="EMBL" id="BPLR01016446">
    <property type="protein sequence ID" value="GIY83929.1"/>
    <property type="molecule type" value="Genomic_DNA"/>
</dbReference>
<dbReference type="InterPro" id="IPR011990">
    <property type="entry name" value="TPR-like_helical_dom_sf"/>
</dbReference>
<proteinExistence type="predicted"/>
<dbReference type="AlphaFoldDB" id="A0AAV4WQE7"/>
<dbReference type="GO" id="GO:0005739">
    <property type="term" value="C:mitochondrion"/>
    <property type="evidence" value="ECO:0007669"/>
    <property type="project" value="TreeGrafter"/>
</dbReference>
<dbReference type="GO" id="GO:0005876">
    <property type="term" value="C:spindle microtubule"/>
    <property type="evidence" value="ECO:0007669"/>
    <property type="project" value="TreeGrafter"/>
</dbReference>
<dbReference type="Pfam" id="PF21033">
    <property type="entry name" value="RMD1-3"/>
    <property type="match status" value="1"/>
</dbReference>
<dbReference type="Proteomes" id="UP001054945">
    <property type="component" value="Unassembled WGS sequence"/>
</dbReference>
<sequence>MNGHAFKEHVDKAIALKPEDPSLHYMLGRWCYEVAMGHLVEAEKLKPEWKENLLYLAKKIKCSLTMMLREGDYSAAIKIIDRALSIPVISEDDNIIHGELESLEYKYQTYRTDD</sequence>
<organism evidence="1 2">
    <name type="scientific">Caerostris extrusa</name>
    <name type="common">Bark spider</name>
    <name type="synonym">Caerostris bankana</name>
    <dbReference type="NCBI Taxonomy" id="172846"/>
    <lineage>
        <taxon>Eukaryota</taxon>
        <taxon>Metazoa</taxon>
        <taxon>Ecdysozoa</taxon>
        <taxon>Arthropoda</taxon>
        <taxon>Chelicerata</taxon>
        <taxon>Arachnida</taxon>
        <taxon>Araneae</taxon>
        <taxon>Araneomorphae</taxon>
        <taxon>Entelegynae</taxon>
        <taxon>Araneoidea</taxon>
        <taxon>Araneidae</taxon>
        <taxon>Caerostris</taxon>
    </lineage>
</organism>
<reference evidence="1 2" key="1">
    <citation type="submission" date="2021-06" db="EMBL/GenBank/DDBJ databases">
        <title>Caerostris extrusa draft genome.</title>
        <authorList>
            <person name="Kono N."/>
            <person name="Arakawa K."/>
        </authorList>
    </citation>
    <scope>NUCLEOTIDE SEQUENCE [LARGE SCALE GENOMIC DNA]</scope>
</reference>
<evidence type="ECO:0000313" key="2">
    <source>
        <dbReference type="Proteomes" id="UP001054945"/>
    </source>
</evidence>
<accession>A0AAV4WQE7</accession>
<dbReference type="GO" id="GO:0008017">
    <property type="term" value="F:microtubule binding"/>
    <property type="evidence" value="ECO:0007669"/>
    <property type="project" value="TreeGrafter"/>
</dbReference>